<dbReference type="AlphaFoldDB" id="A0AAJ6PCK4"/>
<dbReference type="RefSeq" id="WP_281486265.1">
    <property type="nucleotide sequence ID" value="NZ_CP124544.1"/>
</dbReference>
<gene>
    <name evidence="1" type="ORF">QI031_31410</name>
</gene>
<keyword evidence="1" id="KW-0614">Plasmid</keyword>
<dbReference type="Gene3D" id="3.40.50.300">
    <property type="entry name" value="P-loop containing nucleotide triphosphate hydrolases"/>
    <property type="match status" value="2"/>
</dbReference>
<evidence type="ECO:0000313" key="2">
    <source>
        <dbReference type="Proteomes" id="UP001223520"/>
    </source>
</evidence>
<dbReference type="SUPFAM" id="SSF52540">
    <property type="entry name" value="P-loop containing nucleoside triphosphate hydrolases"/>
    <property type="match status" value="1"/>
</dbReference>
<dbReference type="KEGG" id="hbq:QI031_31410"/>
<name>A0AAJ6PCK4_9CYAN</name>
<accession>A0AAJ6PCK4</accession>
<dbReference type="Proteomes" id="UP001223520">
    <property type="component" value="Plasmid unnamed1"/>
</dbReference>
<geneLocation type="plasmid" evidence="1 2">
    <name>unnamed1</name>
</geneLocation>
<dbReference type="EMBL" id="CP124544">
    <property type="protein sequence ID" value="WGV29069.1"/>
    <property type="molecule type" value="Genomic_DNA"/>
</dbReference>
<sequence length="940" mass="106149">MKPSKTPRHPDKLGKRKLETEQVNVAKILTPFEDIIHLAGICSLNLGGRRGVGALILKKGEDIQIKFCFDCLGIHPNLASEQILPMFEGIEAGLKEIPDNESLTIHLGSFTDDYARQQELKKIESNCPIQQLKLLTRSERLRIKGLTQAGVRKNKFLRLWCTYTVAGDNERSKDFVESLIRKLEKGWYKFTGEIHSINNTKIDSILRNSFNDGFQGWEALLSNKMKLGVKALSAEEIWSVIWQQFNHSEPTAIPNPLKINEIDGLIETQTSDFHIRHHILENEQSVPFLDRKWVRIQDKYIGALNFSQKPGGWIDEQGQLRYLWELISRDSIFDTEIFCQVIKANEGITKTNLQRLTKQSITSSTLSNDKGNIDVKAGLNIEESVEAQKTIYKGSVVVQTAVVFLVHRQSTRELDEACRYLASYFLRPAAVDREVEYAWKVWLQCCPFVWEALLTKPFNRRLPYFSSEAPGLMPLIRTATGDTTGFELIAEEGGTPVYLDLYQNHKNLAVFGATRSGKSVLVAGILTPALAQDIPVVALDYPKPDGTSTFTDYTNLLGSDGAYFDISKEYNNLFELPNLRGLEPEVINERLNDFKEFLKSVLMTMVVGTSMIGVSQSMITNIESIIALTLKIFFNDDEIKLRYKLALEAGVGTKAWTETPTLQDFYKYCSPAFIKLDSIASKSQDILSALEQIRLRLNYWLTTRVGQSISRPSSFRTDAKLLVFALRNLSSEADAAILALSAYAAALRRALASKASIFFLDEAPILFEFESIADLISRLCANGAKAGIRVILSAQEPESIYQSKAAAKIFANITTRLVGRIQSSAVDPFITRFKYPLEIIRVNSTEAFYPKKEGIYSQWLLDDNGKLTFCRYYPAHCLLASVANNPHEQELRTLFLKEYQDNSLLGMIKFTEDYIRMIRGEELSNEAKQLMSKLPKIKVA</sequence>
<organism evidence="1 2">
    <name type="scientific">Halotia branconii CENA392</name>
    <dbReference type="NCBI Taxonomy" id="1539056"/>
    <lineage>
        <taxon>Bacteria</taxon>
        <taxon>Bacillati</taxon>
        <taxon>Cyanobacteriota</taxon>
        <taxon>Cyanophyceae</taxon>
        <taxon>Nostocales</taxon>
        <taxon>Nodulariaceae</taxon>
        <taxon>Halotia</taxon>
    </lineage>
</organism>
<dbReference type="InterPro" id="IPR027417">
    <property type="entry name" value="P-loop_NTPase"/>
</dbReference>
<evidence type="ECO:0008006" key="3">
    <source>
        <dbReference type="Google" id="ProtNLM"/>
    </source>
</evidence>
<reference evidence="1 2" key="1">
    <citation type="journal article" date="2023" name="Limnol Oceanogr Lett">
        <title>Environmental adaptations by the intertidal Antarctic cyanobacterium Halotia branconii CENA392 as revealed using long-read genome sequencing.</title>
        <authorList>
            <person name="Dextro R.B."/>
            <person name="Delbaje E."/>
            <person name="Freitas P.N.N."/>
            <person name="Geraldes V."/>
            <person name="Pinto E."/>
            <person name="Long P.F."/>
            <person name="Fiore M.F."/>
        </authorList>
    </citation>
    <scope>NUCLEOTIDE SEQUENCE [LARGE SCALE GENOMIC DNA]</scope>
    <source>
        <strain evidence="1 2">CENA392</strain>
        <plasmid evidence="1 2">unnamed1</plasmid>
    </source>
</reference>
<proteinExistence type="predicted"/>
<keyword evidence="2" id="KW-1185">Reference proteome</keyword>
<evidence type="ECO:0000313" key="1">
    <source>
        <dbReference type="EMBL" id="WGV29069.1"/>
    </source>
</evidence>
<protein>
    <recommendedName>
        <fullName evidence="3">Type IV secretion system coupling protein TraD DNA-binding domain-containing protein</fullName>
    </recommendedName>
</protein>